<protein>
    <submittedName>
        <fullName evidence="5">Pantetheinase</fullName>
    </submittedName>
</protein>
<dbReference type="Gene3D" id="3.60.110.10">
    <property type="entry name" value="Carbon-nitrogen hydrolase"/>
    <property type="match status" value="1"/>
</dbReference>
<dbReference type="GO" id="GO:0016787">
    <property type="term" value="F:hydrolase activity"/>
    <property type="evidence" value="ECO:0007669"/>
    <property type="project" value="UniProtKB-KW"/>
</dbReference>
<evidence type="ECO:0000256" key="2">
    <source>
        <dbReference type="ARBA" id="ARBA00022801"/>
    </source>
</evidence>
<evidence type="ECO:0000256" key="1">
    <source>
        <dbReference type="ARBA" id="ARBA00008225"/>
    </source>
</evidence>
<evidence type="ECO:0000256" key="3">
    <source>
        <dbReference type="SAM" id="SignalP"/>
    </source>
</evidence>
<feature type="chain" id="PRO_5021293713" evidence="3">
    <location>
        <begin position="20"/>
        <end position="522"/>
    </location>
</feature>
<dbReference type="Proteomes" id="UP000499080">
    <property type="component" value="Unassembled WGS sequence"/>
</dbReference>
<feature type="domain" description="CN hydrolase" evidence="4">
    <location>
        <begin position="29"/>
        <end position="314"/>
    </location>
</feature>
<sequence>IKFLFFSTIFVISFNGLKGQKDYYTAAVFEIFQYQDSSSSKSELIQKNLEKYAVAAKIASSHLIDIMVYPEKGLFPKIDGSNRWALPLAENVPDPTTKSANPCDQYDKYPNSPILRNLSCLAKEHGIYVVAELIDVKKCEVENTCDEQNADYCREKEEDCPEDGKFNFNTLVAFNRNGTLVARYYKRYLYFTEDGISTPKVPKNVYFETEFGIFTGDICFELFFKDVVEGADRPDVTALSFPTWWYDHTPLIYFSNPYQQAWSMTNKVNILAANVHYPRDGSLGSGIYSAVEGALVYTHNPDGRSKLLISKVPISATQIPKDISFDTKFYYIEDDEVTELQGEEPRNFSSECGFNVLGNASSSLIDYRCHQFPIQQYTFIKLNETKGNINVCSNKFCCRLNYKAQSMDETFYFGVSGNRLNFYDTYLLGIQACFLARCESLNGEPCRNFLLKSDTIFDTVEIAGSFETDHIYPYAINSEIRLTDKDEWNFDGQSRIKYLNLRRKPLLFIGLNGRLYDRDKKL</sequence>
<proteinExistence type="inferred from homology"/>
<dbReference type="SUPFAM" id="SSF56317">
    <property type="entry name" value="Carbon-nitrogen hydrolase"/>
    <property type="match status" value="1"/>
</dbReference>
<evidence type="ECO:0000313" key="6">
    <source>
        <dbReference type="Proteomes" id="UP000499080"/>
    </source>
</evidence>
<name>A0A4Y2TL33_ARAVE</name>
<comment type="caution">
    <text evidence="5">The sequence shown here is derived from an EMBL/GenBank/DDBJ whole genome shotgun (WGS) entry which is preliminary data.</text>
</comment>
<accession>A0A4Y2TL33</accession>
<dbReference type="InterPro" id="IPR003010">
    <property type="entry name" value="C-N_Hydrolase"/>
</dbReference>
<feature type="non-terminal residue" evidence="5">
    <location>
        <position position="1"/>
    </location>
</feature>
<dbReference type="PANTHER" id="PTHR10609">
    <property type="entry name" value="BIOTINIDASE-RELATED"/>
    <property type="match status" value="1"/>
</dbReference>
<evidence type="ECO:0000259" key="4">
    <source>
        <dbReference type="PROSITE" id="PS50263"/>
    </source>
</evidence>
<gene>
    <name evidence="5" type="primary">Vnn1_3</name>
    <name evidence="5" type="ORF">AVEN_61705_1</name>
</gene>
<dbReference type="EMBL" id="BGPR01028735">
    <property type="protein sequence ID" value="GBO00090.1"/>
    <property type="molecule type" value="Genomic_DNA"/>
</dbReference>
<dbReference type="InterPro" id="IPR040154">
    <property type="entry name" value="Biotinidase/VNN"/>
</dbReference>
<dbReference type="InterPro" id="IPR036526">
    <property type="entry name" value="C-N_Hydrolase_sf"/>
</dbReference>
<dbReference type="Pfam" id="PF00795">
    <property type="entry name" value="CN_hydrolase"/>
    <property type="match status" value="1"/>
</dbReference>
<dbReference type="InterPro" id="IPR043957">
    <property type="entry name" value="Vanin_C"/>
</dbReference>
<comment type="similarity">
    <text evidence="1">Belongs to the carbon-nitrogen hydrolase superfamily. BTD/VNN family.</text>
</comment>
<keyword evidence="6" id="KW-1185">Reference proteome</keyword>
<keyword evidence="3" id="KW-0732">Signal</keyword>
<reference evidence="5 6" key="1">
    <citation type="journal article" date="2019" name="Sci. Rep.">
        <title>Orb-weaving spider Araneus ventricosus genome elucidates the spidroin gene catalogue.</title>
        <authorList>
            <person name="Kono N."/>
            <person name="Nakamura H."/>
            <person name="Ohtoshi R."/>
            <person name="Moran D.A.P."/>
            <person name="Shinohara A."/>
            <person name="Yoshida Y."/>
            <person name="Fujiwara M."/>
            <person name="Mori M."/>
            <person name="Tomita M."/>
            <person name="Arakawa K."/>
        </authorList>
    </citation>
    <scope>NUCLEOTIDE SEQUENCE [LARGE SCALE GENOMIC DNA]</scope>
</reference>
<dbReference type="AlphaFoldDB" id="A0A4Y2TL33"/>
<dbReference type="PANTHER" id="PTHR10609:SF27">
    <property type="entry name" value="CN HYDROLASE DOMAIN-CONTAINING PROTEIN-RELATED"/>
    <property type="match status" value="1"/>
</dbReference>
<dbReference type="OrthoDB" id="6412813at2759"/>
<dbReference type="PROSITE" id="PS50263">
    <property type="entry name" value="CN_HYDROLASE"/>
    <property type="match status" value="1"/>
</dbReference>
<organism evidence="5 6">
    <name type="scientific">Araneus ventricosus</name>
    <name type="common">Orbweaver spider</name>
    <name type="synonym">Epeira ventricosa</name>
    <dbReference type="NCBI Taxonomy" id="182803"/>
    <lineage>
        <taxon>Eukaryota</taxon>
        <taxon>Metazoa</taxon>
        <taxon>Ecdysozoa</taxon>
        <taxon>Arthropoda</taxon>
        <taxon>Chelicerata</taxon>
        <taxon>Arachnida</taxon>
        <taxon>Araneae</taxon>
        <taxon>Araneomorphae</taxon>
        <taxon>Entelegynae</taxon>
        <taxon>Araneoidea</taxon>
        <taxon>Araneidae</taxon>
        <taxon>Araneus</taxon>
    </lineage>
</organism>
<keyword evidence="2" id="KW-0378">Hydrolase</keyword>
<dbReference type="Pfam" id="PF19018">
    <property type="entry name" value="Vanin_C"/>
    <property type="match status" value="1"/>
</dbReference>
<evidence type="ECO:0000313" key="5">
    <source>
        <dbReference type="EMBL" id="GBO00090.1"/>
    </source>
</evidence>
<feature type="signal peptide" evidence="3">
    <location>
        <begin position="1"/>
        <end position="19"/>
    </location>
</feature>